<keyword evidence="2" id="KW-1185">Reference proteome</keyword>
<dbReference type="AlphaFoldDB" id="A0A443HKS9"/>
<gene>
    <name evidence="1" type="ORF">C8Q69DRAFT_514755</name>
</gene>
<dbReference type="RefSeq" id="XP_028482054.1">
    <property type="nucleotide sequence ID" value="XM_028633347.1"/>
</dbReference>
<name>A0A443HKS9_BYSSP</name>
<comment type="caution">
    <text evidence="1">The sequence shown here is derived from an EMBL/GenBank/DDBJ whole genome shotgun (WGS) entry which is preliminary data.</text>
</comment>
<sequence>MEETAEAKAALHHEKEDEEAVGLRNLSRSILQKIIAQDIRVYLIWLALYGHGERYLRGCKPKAPDTETAIPKGAIGWGFATLGTQEWFDNRTYQTKNMVKTNDPFLFQVAYNATDTITSKTQGEDVEIWITEAKSPAENVARLHTEVWVPTEDDDLQQH</sequence>
<dbReference type="Proteomes" id="UP000283841">
    <property type="component" value="Unassembled WGS sequence"/>
</dbReference>
<reference evidence="1 2" key="1">
    <citation type="journal article" date="2018" name="Front. Microbiol.">
        <title>Genomic and genetic insights into a cosmopolitan fungus, Paecilomyces variotii (Eurotiales).</title>
        <authorList>
            <person name="Urquhart A.S."/>
            <person name="Mondo S.J."/>
            <person name="Makela M.R."/>
            <person name="Hane J.K."/>
            <person name="Wiebenga A."/>
            <person name="He G."/>
            <person name="Mihaltcheva S."/>
            <person name="Pangilinan J."/>
            <person name="Lipzen A."/>
            <person name="Barry K."/>
            <person name="de Vries R.P."/>
            <person name="Grigoriev I.V."/>
            <person name="Idnurm A."/>
        </authorList>
    </citation>
    <scope>NUCLEOTIDE SEQUENCE [LARGE SCALE GENOMIC DNA]</scope>
    <source>
        <strain evidence="1 2">CBS 101075</strain>
    </source>
</reference>
<organism evidence="1 2">
    <name type="scientific">Byssochlamys spectabilis</name>
    <name type="common">Paecilomyces variotii</name>
    <dbReference type="NCBI Taxonomy" id="264951"/>
    <lineage>
        <taxon>Eukaryota</taxon>
        <taxon>Fungi</taxon>
        <taxon>Dikarya</taxon>
        <taxon>Ascomycota</taxon>
        <taxon>Pezizomycotina</taxon>
        <taxon>Eurotiomycetes</taxon>
        <taxon>Eurotiomycetidae</taxon>
        <taxon>Eurotiales</taxon>
        <taxon>Thermoascaceae</taxon>
        <taxon>Paecilomyces</taxon>
    </lineage>
</organism>
<protein>
    <submittedName>
        <fullName evidence="1">Uncharacterized protein</fullName>
    </submittedName>
</protein>
<dbReference type="EMBL" id="RCNU01000013">
    <property type="protein sequence ID" value="RWQ92409.1"/>
    <property type="molecule type" value="Genomic_DNA"/>
</dbReference>
<accession>A0A443HKS9</accession>
<proteinExistence type="predicted"/>
<dbReference type="VEuPathDB" id="FungiDB:C8Q69DRAFT_514755"/>
<evidence type="ECO:0000313" key="1">
    <source>
        <dbReference type="EMBL" id="RWQ92409.1"/>
    </source>
</evidence>
<evidence type="ECO:0000313" key="2">
    <source>
        <dbReference type="Proteomes" id="UP000283841"/>
    </source>
</evidence>
<dbReference type="GeneID" id="39602624"/>